<dbReference type="RefSeq" id="WP_259487290.1">
    <property type="nucleotide sequence ID" value="NZ_JANTEZ010000006.1"/>
</dbReference>
<reference evidence="2" key="1">
    <citation type="submission" date="2022-08" db="EMBL/GenBank/DDBJ databases">
        <authorList>
            <person name="Deng Y."/>
            <person name="Han X.-F."/>
            <person name="Zhang Y.-Q."/>
        </authorList>
    </citation>
    <scope>NUCLEOTIDE SEQUENCE</scope>
    <source>
        <strain evidence="2">CPCC 205716</strain>
    </source>
</reference>
<evidence type="ECO:0000313" key="2">
    <source>
        <dbReference type="EMBL" id="MCS5715778.1"/>
    </source>
</evidence>
<dbReference type="Proteomes" id="UP001165580">
    <property type="component" value="Unassembled WGS sequence"/>
</dbReference>
<comment type="caution">
    <text evidence="2">The sequence shown here is derived from an EMBL/GenBank/DDBJ whole genome shotgun (WGS) entry which is preliminary data.</text>
</comment>
<evidence type="ECO:0000313" key="3">
    <source>
        <dbReference type="Proteomes" id="UP001165580"/>
    </source>
</evidence>
<evidence type="ECO:0000256" key="1">
    <source>
        <dbReference type="SAM" id="MobiDB-lite"/>
    </source>
</evidence>
<dbReference type="EMBL" id="JANTEZ010000006">
    <property type="protein sequence ID" value="MCS5715778.1"/>
    <property type="molecule type" value="Genomic_DNA"/>
</dbReference>
<feature type="compositionally biased region" description="Low complexity" evidence="1">
    <location>
        <begin position="176"/>
        <end position="199"/>
    </location>
</feature>
<organism evidence="2 3">
    <name type="scientific">Herbiconiux gentiana</name>
    <dbReference type="NCBI Taxonomy" id="2970912"/>
    <lineage>
        <taxon>Bacteria</taxon>
        <taxon>Bacillati</taxon>
        <taxon>Actinomycetota</taxon>
        <taxon>Actinomycetes</taxon>
        <taxon>Micrococcales</taxon>
        <taxon>Microbacteriaceae</taxon>
        <taxon>Herbiconiux</taxon>
    </lineage>
</organism>
<keyword evidence="3" id="KW-1185">Reference proteome</keyword>
<evidence type="ECO:0008006" key="4">
    <source>
        <dbReference type="Google" id="ProtNLM"/>
    </source>
</evidence>
<proteinExistence type="predicted"/>
<name>A0ABT2GHX9_9MICO</name>
<feature type="compositionally biased region" description="Basic and acidic residues" evidence="1">
    <location>
        <begin position="214"/>
        <end position="249"/>
    </location>
</feature>
<feature type="region of interest" description="Disordered" evidence="1">
    <location>
        <begin position="176"/>
        <end position="249"/>
    </location>
</feature>
<accession>A0ABT2GHX9</accession>
<protein>
    <recommendedName>
        <fullName evidence="4">Transposase</fullName>
    </recommendedName>
</protein>
<sequence>MDPLEQAAGQLYGEAPSGFIAARNARAAEAKAGGDAELATRIRSLAKPSVAAWAVNTLVRHRASDVEPLLDLGERMRDAQTSGDRDAVRQLGRERQQLLATAASAARALGDELGVAVSEAAAVEVQQTLQAAVVDRAAAAAVRSGLLVRTFSSTGVDPVELDGAVAVASAGPVPAVASNTTASSASPAATTTGSTAARRPPAKKDSAAGQPQVSREEARERAAAERAERALATAKREAEEARQDAEDARAELATTELRIRENRARHEELAEEQQALRERLDEVQGELTETNVTAARLRKERAAAVRSAEAADRLATRARTRLTRLDD</sequence>
<gene>
    <name evidence="2" type="ORF">NVV95_14600</name>
</gene>